<dbReference type="InterPro" id="IPR009597">
    <property type="entry name" value="DUF1206"/>
</dbReference>
<protein>
    <submittedName>
        <fullName evidence="3">DUF1206 domain-containing protein</fullName>
    </submittedName>
</protein>
<proteinExistence type="predicted"/>
<keyword evidence="1" id="KW-1133">Transmembrane helix</keyword>
<organism evidence="3 4">
    <name type="scientific">Hymenobacter humi</name>
    <dbReference type="NCBI Taxonomy" id="1411620"/>
    <lineage>
        <taxon>Bacteria</taxon>
        <taxon>Pseudomonadati</taxon>
        <taxon>Bacteroidota</taxon>
        <taxon>Cytophagia</taxon>
        <taxon>Cytophagales</taxon>
        <taxon>Hymenobacteraceae</taxon>
        <taxon>Hymenobacter</taxon>
    </lineage>
</organism>
<comment type="caution">
    <text evidence="3">The sequence shown here is derived from an EMBL/GenBank/DDBJ whole genome shotgun (WGS) entry which is preliminary data.</text>
</comment>
<evidence type="ECO:0000313" key="4">
    <source>
        <dbReference type="Proteomes" id="UP001596513"/>
    </source>
</evidence>
<evidence type="ECO:0000256" key="1">
    <source>
        <dbReference type="SAM" id="Phobius"/>
    </source>
</evidence>
<dbReference type="EMBL" id="JBHTEK010000001">
    <property type="protein sequence ID" value="MFC7667082.1"/>
    <property type="molecule type" value="Genomic_DNA"/>
</dbReference>
<keyword evidence="1" id="KW-0812">Transmembrane</keyword>
<feature type="domain" description="DUF1206" evidence="2">
    <location>
        <begin position="62"/>
        <end position="115"/>
    </location>
</feature>
<feature type="transmembrane region" description="Helical" evidence="1">
    <location>
        <begin position="86"/>
        <end position="111"/>
    </location>
</feature>
<keyword evidence="4" id="KW-1185">Reference proteome</keyword>
<dbReference type="Proteomes" id="UP001596513">
    <property type="component" value="Unassembled WGS sequence"/>
</dbReference>
<keyword evidence="1" id="KW-0472">Membrane</keyword>
<evidence type="ECO:0000313" key="3">
    <source>
        <dbReference type="EMBL" id="MFC7667082.1"/>
    </source>
</evidence>
<gene>
    <name evidence="3" type="ORF">ACFQT0_06350</name>
</gene>
<sequence length="121" mass="12761">MADNARGRGHHRRGAVPDIPGVFRQFQERREFQQPVGRAAALGVPRRADWAHGPGHCAGHSGLLFVQAGQQSRASAVGSTGDAFDFLAAMGPVVLGAVAAGLVAYGIYMLVQAKYPILRGI</sequence>
<dbReference type="RefSeq" id="WP_380205925.1">
    <property type="nucleotide sequence ID" value="NZ_JBHTEK010000001.1"/>
</dbReference>
<reference evidence="4" key="1">
    <citation type="journal article" date="2019" name="Int. J. Syst. Evol. Microbiol.">
        <title>The Global Catalogue of Microorganisms (GCM) 10K type strain sequencing project: providing services to taxonomists for standard genome sequencing and annotation.</title>
        <authorList>
            <consortium name="The Broad Institute Genomics Platform"/>
            <consortium name="The Broad Institute Genome Sequencing Center for Infectious Disease"/>
            <person name="Wu L."/>
            <person name="Ma J."/>
        </authorList>
    </citation>
    <scope>NUCLEOTIDE SEQUENCE [LARGE SCALE GENOMIC DNA]</scope>
    <source>
        <strain evidence="4">JCM 19635</strain>
    </source>
</reference>
<dbReference type="Pfam" id="PF06724">
    <property type="entry name" value="DUF1206"/>
    <property type="match status" value="1"/>
</dbReference>
<evidence type="ECO:0000259" key="2">
    <source>
        <dbReference type="Pfam" id="PF06724"/>
    </source>
</evidence>
<name>A0ABW2U181_9BACT</name>
<accession>A0ABW2U181</accession>